<dbReference type="Proteomes" id="UP000185628">
    <property type="component" value="Unassembled WGS sequence"/>
</dbReference>
<proteinExistence type="predicted"/>
<evidence type="ECO:0000313" key="2">
    <source>
        <dbReference type="Proteomes" id="UP000185628"/>
    </source>
</evidence>
<accession>A0A1Q5Q2M9</accession>
<reference evidence="1" key="1">
    <citation type="submission" date="2016-12" db="EMBL/GenBank/DDBJ databases">
        <authorList>
            <person name="Song W.-J."/>
            <person name="Kurnit D.M."/>
        </authorList>
    </citation>
    <scope>NUCLEOTIDE SEQUENCE [LARGE SCALE GENOMIC DNA]</scope>
    <source>
        <strain evidence="1">DSM 19116</strain>
    </source>
</reference>
<gene>
    <name evidence="1" type="ORF">BSZ39_06250</name>
</gene>
<dbReference type="OrthoDB" id="9990199at2"/>
<organism evidence="1 2">
    <name type="scientific">Bowdeniella nasicola</name>
    <dbReference type="NCBI Taxonomy" id="208480"/>
    <lineage>
        <taxon>Bacteria</taxon>
        <taxon>Bacillati</taxon>
        <taxon>Actinomycetota</taxon>
        <taxon>Actinomycetes</taxon>
        <taxon>Actinomycetales</taxon>
        <taxon>Actinomycetaceae</taxon>
        <taxon>Bowdeniella</taxon>
    </lineage>
</organism>
<evidence type="ECO:0000313" key="1">
    <source>
        <dbReference type="EMBL" id="OKL54056.1"/>
    </source>
</evidence>
<comment type="caution">
    <text evidence="1">The sequence shown here is derived from an EMBL/GenBank/DDBJ whole genome shotgun (WGS) entry which is preliminary data.</text>
</comment>
<protein>
    <submittedName>
        <fullName evidence="1">Uncharacterized protein</fullName>
    </submittedName>
</protein>
<dbReference type="AlphaFoldDB" id="A0A1Q5Q2M9"/>
<name>A0A1Q5Q2M9_9ACTO</name>
<sequence length="61" mass="6501">MIVIATVLFAAIAAVALLASIRVDLVSRGASMNFEHVLHGDLDAACRSANGALHMREQILR</sequence>
<keyword evidence="2" id="KW-1185">Reference proteome</keyword>
<dbReference type="RefSeq" id="WP_073716513.1">
    <property type="nucleotide sequence ID" value="NZ_MQVR01000029.1"/>
</dbReference>
<dbReference type="EMBL" id="MQVR01000029">
    <property type="protein sequence ID" value="OKL54056.1"/>
    <property type="molecule type" value="Genomic_DNA"/>
</dbReference>